<dbReference type="Pfam" id="PF00266">
    <property type="entry name" value="Aminotran_5"/>
    <property type="match status" value="1"/>
</dbReference>
<dbReference type="InterPro" id="IPR015421">
    <property type="entry name" value="PyrdxlP-dep_Trfase_major"/>
</dbReference>
<dbReference type="InterPro" id="IPR020578">
    <property type="entry name" value="Aminotrans_V_PyrdxlP_BS"/>
</dbReference>
<dbReference type="Proteomes" id="UP000260680">
    <property type="component" value="Unassembled WGS sequence"/>
</dbReference>
<dbReference type="NCBIfam" id="TIGR01977">
    <property type="entry name" value="am_tr_V_EF2568"/>
    <property type="match status" value="1"/>
</dbReference>
<dbReference type="Proteomes" id="UP001419084">
    <property type="component" value="Unassembled WGS sequence"/>
</dbReference>
<dbReference type="PROSITE" id="PS00595">
    <property type="entry name" value="AA_TRANSFER_CLASS_5"/>
    <property type="match status" value="1"/>
</dbReference>
<dbReference type="InterPro" id="IPR010969">
    <property type="entry name" value="Cys_dSase-rel_unknwn_funct"/>
</dbReference>
<dbReference type="PIRSF" id="PIRSF005572">
    <property type="entry name" value="NifS"/>
    <property type="match status" value="1"/>
</dbReference>
<keyword evidence="11" id="KW-1185">Reference proteome</keyword>
<protein>
    <recommendedName>
        <fullName evidence="3">cysteine desulfurase</fullName>
        <ecNumber evidence="3">2.8.1.7</ecNumber>
    </recommendedName>
</protein>
<feature type="domain" description="Aminotransferase class V" evidence="7">
    <location>
        <begin position="2"/>
        <end position="370"/>
    </location>
</feature>
<sequence>MIYLDNAATSLQKPEEVRLAVADAILTMGNPGRGIYGASLDAARMIYDTRSLVSRLFHAKNPDQVAFTANSTESLNLAVEGIIRPGDHVITTMMEHNSVLRPLYRMEDKGAELTILPADKDGCIRWEELETAVKSNTRAVICTHASNLTGNVNDLGTIGRICNKHGILFILDASQTAGVFDIDMEGMGIDVVCFTGHKGLLGPQGTGGICVREGVDIQPLIVGGSGTQSFLKTQPEQMPERLEAGTLNCHGIAGLHAALLYIDRTGIEFIRKREQLLMRRFYEGVKDIPGVSVYGDFSRKSLDERAPVVALNIGDLDSGRVADELAVSYDIYARAGAHCAPLMHQALGTAKQGAVRFSMSHFNTEEEIDQAVKAVRELGRWGQEIL</sequence>
<comment type="cofactor">
    <cofactor evidence="1 6">
        <name>pyridoxal 5'-phosphate</name>
        <dbReference type="ChEBI" id="CHEBI:597326"/>
    </cofactor>
</comment>
<comment type="catalytic activity">
    <reaction evidence="5">
        <text>(sulfur carrier)-H + L-cysteine = (sulfur carrier)-SH + L-alanine</text>
        <dbReference type="Rhea" id="RHEA:43892"/>
        <dbReference type="Rhea" id="RHEA-COMP:14737"/>
        <dbReference type="Rhea" id="RHEA-COMP:14739"/>
        <dbReference type="ChEBI" id="CHEBI:29917"/>
        <dbReference type="ChEBI" id="CHEBI:35235"/>
        <dbReference type="ChEBI" id="CHEBI:57972"/>
        <dbReference type="ChEBI" id="CHEBI:64428"/>
        <dbReference type="EC" id="2.8.1.7"/>
    </reaction>
</comment>
<keyword evidence="9" id="KW-0032">Aminotransferase</keyword>
<dbReference type="RefSeq" id="WP_117420022.1">
    <property type="nucleotide sequence ID" value="NZ_BRPJ01000005.1"/>
</dbReference>
<dbReference type="OrthoDB" id="9804366at2"/>
<dbReference type="PANTHER" id="PTHR43586:SF4">
    <property type="entry name" value="ISOPENICILLIN N EPIMERASE"/>
    <property type="match status" value="1"/>
</dbReference>
<accession>A0A3E2N481</accession>
<evidence type="ECO:0000256" key="4">
    <source>
        <dbReference type="ARBA" id="ARBA00022898"/>
    </source>
</evidence>
<dbReference type="Gene3D" id="3.90.1150.10">
    <property type="entry name" value="Aspartate Aminotransferase, domain 1"/>
    <property type="match status" value="1"/>
</dbReference>
<dbReference type="GO" id="GO:0008483">
    <property type="term" value="F:transaminase activity"/>
    <property type="evidence" value="ECO:0007669"/>
    <property type="project" value="UniProtKB-KW"/>
</dbReference>
<evidence type="ECO:0000256" key="5">
    <source>
        <dbReference type="ARBA" id="ARBA00050776"/>
    </source>
</evidence>
<reference evidence="9 10" key="1">
    <citation type="submission" date="2018-07" db="EMBL/GenBank/DDBJ databases">
        <title>New species, Clostridium PI-S10-A1B.</title>
        <authorList>
            <person name="Krishna G."/>
            <person name="Summeta K."/>
            <person name="Shikha S."/>
            <person name="Prabhu P.B."/>
            <person name="Suresh K."/>
        </authorList>
    </citation>
    <scope>NUCLEOTIDE SEQUENCE [LARGE SCALE GENOMIC DNA]</scope>
    <source>
        <strain evidence="9 10">PI-S10-A1B</strain>
    </source>
</reference>
<evidence type="ECO:0000256" key="1">
    <source>
        <dbReference type="ARBA" id="ARBA00001933"/>
    </source>
</evidence>
<evidence type="ECO:0000313" key="10">
    <source>
        <dbReference type="Proteomes" id="UP000260680"/>
    </source>
</evidence>
<dbReference type="EC" id="2.8.1.7" evidence="3"/>
<keyword evidence="9" id="KW-0808">Transferase</keyword>
<evidence type="ECO:0000313" key="9">
    <source>
        <dbReference type="EMBL" id="RFZ75785.1"/>
    </source>
</evidence>
<dbReference type="InterPro" id="IPR016454">
    <property type="entry name" value="Cysteine_dSase"/>
</dbReference>
<evidence type="ECO:0000256" key="3">
    <source>
        <dbReference type="ARBA" id="ARBA00012239"/>
    </source>
</evidence>
<dbReference type="InterPro" id="IPR000192">
    <property type="entry name" value="Aminotrans_V_dom"/>
</dbReference>
<dbReference type="GO" id="GO:0031071">
    <property type="term" value="F:cysteine desulfurase activity"/>
    <property type="evidence" value="ECO:0007669"/>
    <property type="project" value="UniProtKB-EC"/>
</dbReference>
<dbReference type="InterPro" id="IPR015424">
    <property type="entry name" value="PyrdxlP-dep_Trfase"/>
</dbReference>
<dbReference type="PANTHER" id="PTHR43586">
    <property type="entry name" value="CYSTEINE DESULFURASE"/>
    <property type="match status" value="1"/>
</dbReference>
<evidence type="ECO:0000313" key="11">
    <source>
        <dbReference type="Proteomes" id="UP001419084"/>
    </source>
</evidence>
<reference evidence="8 11" key="2">
    <citation type="journal article" date="2024" name="Int. J. Syst. Evol. Microbiol.">
        <title>Lacrimispora brassicae sp. nov. isolated from fermented cabbage, and proposal of Clostridium indicum Gundawar et al. 2019 and Clostridium methoxybenzovorans Mechichi et al. 1999 as heterotypic synonyms of Lacrimispora amygdalina (Parshina et al. 2003) Haas and Blanchard 2020 and Lacrimispora indolis (McClung and McCoy 1957) Haas and Blanchard 2020, respectively.</title>
        <authorList>
            <person name="Kobayashi H."/>
            <person name="Tanizawa Y."/>
            <person name="Sakamoto M."/>
            <person name="Ohkuma M."/>
            <person name="Tohno M."/>
        </authorList>
    </citation>
    <scope>NUCLEOTIDE SEQUENCE [LARGE SCALE GENOMIC DNA]</scope>
    <source>
        <strain evidence="8 11">DSM 12857</strain>
    </source>
</reference>
<gene>
    <name evidence="9" type="ORF">DS742_27065</name>
    <name evidence="8" type="ORF">LAD12857_03550</name>
</gene>
<dbReference type="EMBL" id="BRPJ01000005">
    <property type="protein sequence ID" value="GLB28432.1"/>
    <property type="molecule type" value="Genomic_DNA"/>
</dbReference>
<dbReference type="Gene3D" id="3.40.640.10">
    <property type="entry name" value="Type I PLP-dependent aspartate aminotransferase-like (Major domain)"/>
    <property type="match status" value="1"/>
</dbReference>
<evidence type="ECO:0000256" key="2">
    <source>
        <dbReference type="ARBA" id="ARBA00010447"/>
    </source>
</evidence>
<dbReference type="EMBL" id="QOHO01000116">
    <property type="protein sequence ID" value="RFZ75785.1"/>
    <property type="molecule type" value="Genomic_DNA"/>
</dbReference>
<proteinExistence type="inferred from homology"/>
<keyword evidence="4" id="KW-0663">Pyridoxal phosphate</keyword>
<evidence type="ECO:0000313" key="8">
    <source>
        <dbReference type="EMBL" id="GLB28432.1"/>
    </source>
</evidence>
<name>A0A3E2N481_9FIRM</name>
<dbReference type="SUPFAM" id="SSF53383">
    <property type="entry name" value="PLP-dependent transferases"/>
    <property type="match status" value="1"/>
</dbReference>
<organism evidence="9 10">
    <name type="scientific">Lacrimispora amygdalina</name>
    <dbReference type="NCBI Taxonomy" id="253257"/>
    <lineage>
        <taxon>Bacteria</taxon>
        <taxon>Bacillati</taxon>
        <taxon>Bacillota</taxon>
        <taxon>Clostridia</taxon>
        <taxon>Lachnospirales</taxon>
        <taxon>Lachnospiraceae</taxon>
        <taxon>Lacrimispora</taxon>
    </lineage>
</organism>
<dbReference type="AlphaFoldDB" id="A0A3E2N481"/>
<dbReference type="InterPro" id="IPR015422">
    <property type="entry name" value="PyrdxlP-dep_Trfase_small"/>
</dbReference>
<comment type="similarity">
    <text evidence="2">Belongs to the class-V pyridoxal-phosphate-dependent aminotransferase family. Csd subfamily.</text>
</comment>
<evidence type="ECO:0000256" key="6">
    <source>
        <dbReference type="RuleBase" id="RU004504"/>
    </source>
</evidence>
<comment type="caution">
    <text evidence="9">The sequence shown here is derived from an EMBL/GenBank/DDBJ whole genome shotgun (WGS) entry which is preliminary data.</text>
</comment>
<evidence type="ECO:0000259" key="7">
    <source>
        <dbReference type="Pfam" id="PF00266"/>
    </source>
</evidence>